<dbReference type="WBParaSite" id="ECPE_0001498501-mRNA-1">
    <property type="protein sequence ID" value="ECPE_0001498501-mRNA-1"/>
    <property type="gene ID" value="ECPE_0001498501"/>
</dbReference>
<dbReference type="AlphaFoldDB" id="A0A183B6W0"/>
<name>A0A183B6W0_9TREM</name>
<reference evidence="2 3" key="2">
    <citation type="submission" date="2018-11" db="EMBL/GenBank/DDBJ databases">
        <authorList>
            <consortium name="Pathogen Informatics"/>
        </authorList>
    </citation>
    <scope>NUCLEOTIDE SEQUENCE [LARGE SCALE GENOMIC DNA]</scope>
    <source>
        <strain evidence="2 3">Egypt</strain>
    </source>
</reference>
<protein>
    <submittedName>
        <fullName evidence="4">Virion structural protein</fullName>
    </submittedName>
</protein>
<dbReference type="Proteomes" id="UP000272942">
    <property type="component" value="Unassembled WGS sequence"/>
</dbReference>
<evidence type="ECO:0000313" key="2">
    <source>
        <dbReference type="EMBL" id="VDP92216.1"/>
    </source>
</evidence>
<evidence type="ECO:0000256" key="1">
    <source>
        <dbReference type="SAM" id="MobiDB-lite"/>
    </source>
</evidence>
<organism evidence="4">
    <name type="scientific">Echinostoma caproni</name>
    <dbReference type="NCBI Taxonomy" id="27848"/>
    <lineage>
        <taxon>Eukaryota</taxon>
        <taxon>Metazoa</taxon>
        <taxon>Spiralia</taxon>
        <taxon>Lophotrochozoa</taxon>
        <taxon>Platyhelminthes</taxon>
        <taxon>Trematoda</taxon>
        <taxon>Digenea</taxon>
        <taxon>Plagiorchiida</taxon>
        <taxon>Echinostomata</taxon>
        <taxon>Echinostomatoidea</taxon>
        <taxon>Echinostomatidae</taxon>
        <taxon>Echinostoma</taxon>
    </lineage>
</organism>
<dbReference type="EMBL" id="UZAN01059024">
    <property type="protein sequence ID" value="VDP92216.1"/>
    <property type="molecule type" value="Genomic_DNA"/>
</dbReference>
<keyword evidence="3" id="KW-1185">Reference proteome</keyword>
<feature type="region of interest" description="Disordered" evidence="1">
    <location>
        <begin position="23"/>
        <end position="52"/>
    </location>
</feature>
<evidence type="ECO:0000313" key="3">
    <source>
        <dbReference type="Proteomes" id="UP000272942"/>
    </source>
</evidence>
<gene>
    <name evidence="2" type="ORF">ECPE_LOCUS14944</name>
</gene>
<proteinExistence type="predicted"/>
<sequence length="71" mass="7549">MYLRDAVVSSTVRADIVTGGRVKVTPDSGTQAPRATPVSGPQTPRVVGGKKDSSAIGRARYWANYINTKSK</sequence>
<accession>A0A183B6W0</accession>
<evidence type="ECO:0000313" key="4">
    <source>
        <dbReference type="WBParaSite" id="ECPE_0001498501-mRNA-1"/>
    </source>
</evidence>
<reference evidence="4" key="1">
    <citation type="submission" date="2016-06" db="UniProtKB">
        <authorList>
            <consortium name="WormBaseParasite"/>
        </authorList>
    </citation>
    <scope>IDENTIFICATION</scope>
</reference>